<proteinExistence type="predicted"/>
<evidence type="ECO:0000313" key="1">
    <source>
        <dbReference type="EMBL" id="GCE29465.1"/>
    </source>
</evidence>
<keyword evidence="2" id="KW-1185">Reference proteome</keyword>
<protein>
    <submittedName>
        <fullName evidence="1">Uncharacterized protein</fullName>
    </submittedName>
</protein>
<dbReference type="RefSeq" id="WP_161982371.1">
    <property type="nucleotide sequence ID" value="NZ_BIFT01000002.1"/>
</dbReference>
<gene>
    <name evidence="1" type="ORF">KDA_49490</name>
</gene>
<organism evidence="1 2">
    <name type="scientific">Dictyobacter alpinus</name>
    <dbReference type="NCBI Taxonomy" id="2014873"/>
    <lineage>
        <taxon>Bacteria</taxon>
        <taxon>Bacillati</taxon>
        <taxon>Chloroflexota</taxon>
        <taxon>Ktedonobacteria</taxon>
        <taxon>Ktedonobacterales</taxon>
        <taxon>Dictyobacteraceae</taxon>
        <taxon>Dictyobacter</taxon>
    </lineage>
</organism>
<dbReference type="AlphaFoldDB" id="A0A402BDP0"/>
<sequence>MNQGFNPTTTMGIVNKLPSFLWQAGFKQANIHSSAIDSNYSGINL</sequence>
<evidence type="ECO:0000313" key="2">
    <source>
        <dbReference type="Proteomes" id="UP000287171"/>
    </source>
</evidence>
<dbReference type="EMBL" id="BIFT01000002">
    <property type="protein sequence ID" value="GCE29465.1"/>
    <property type="molecule type" value="Genomic_DNA"/>
</dbReference>
<name>A0A402BDP0_9CHLR</name>
<accession>A0A402BDP0</accession>
<dbReference type="Proteomes" id="UP000287171">
    <property type="component" value="Unassembled WGS sequence"/>
</dbReference>
<comment type="caution">
    <text evidence="1">The sequence shown here is derived from an EMBL/GenBank/DDBJ whole genome shotgun (WGS) entry which is preliminary data.</text>
</comment>
<reference evidence="2" key="1">
    <citation type="submission" date="2018-12" db="EMBL/GenBank/DDBJ databases">
        <title>Tengunoibacter tsumagoiensis gen. nov., sp. nov., Dictyobacter kobayashii sp. nov., D. alpinus sp. nov., and D. joshuensis sp. nov. and description of Dictyobacteraceae fam. nov. within the order Ktedonobacterales isolated from Tengu-no-mugimeshi.</title>
        <authorList>
            <person name="Wang C.M."/>
            <person name="Zheng Y."/>
            <person name="Sakai Y."/>
            <person name="Toyoda A."/>
            <person name="Minakuchi Y."/>
            <person name="Abe K."/>
            <person name="Yokota A."/>
            <person name="Yabe S."/>
        </authorList>
    </citation>
    <scope>NUCLEOTIDE SEQUENCE [LARGE SCALE GENOMIC DNA]</scope>
    <source>
        <strain evidence="2">Uno16</strain>
    </source>
</reference>